<evidence type="ECO:0000256" key="1">
    <source>
        <dbReference type="ARBA" id="ARBA00022553"/>
    </source>
</evidence>
<dbReference type="GO" id="GO:0003677">
    <property type="term" value="F:DNA binding"/>
    <property type="evidence" value="ECO:0007669"/>
    <property type="project" value="UniProtKB-KW"/>
</dbReference>
<dbReference type="AlphaFoldDB" id="A0A7W8XFI5"/>
<dbReference type="PROSITE" id="PS50110">
    <property type="entry name" value="RESPONSE_REGULATORY"/>
    <property type="match status" value="1"/>
</dbReference>
<evidence type="ECO:0000256" key="2">
    <source>
        <dbReference type="ARBA" id="ARBA00023015"/>
    </source>
</evidence>
<dbReference type="PANTHER" id="PTHR43214:SF24">
    <property type="entry name" value="TRANSCRIPTIONAL REGULATORY PROTEIN NARL-RELATED"/>
    <property type="match status" value="1"/>
</dbReference>
<evidence type="ECO:0000259" key="7">
    <source>
        <dbReference type="PROSITE" id="PS50110"/>
    </source>
</evidence>
<evidence type="ECO:0000256" key="3">
    <source>
        <dbReference type="ARBA" id="ARBA00023125"/>
    </source>
</evidence>
<comment type="caution">
    <text evidence="8">The sequence shown here is derived from an EMBL/GenBank/DDBJ whole genome shotgun (WGS) entry which is preliminary data.</text>
</comment>
<dbReference type="InterPro" id="IPR001789">
    <property type="entry name" value="Sig_transdc_resp-reg_receiver"/>
</dbReference>
<protein>
    <submittedName>
        <fullName evidence="8">DNA-binding NarL/FixJ family response regulator</fullName>
    </submittedName>
</protein>
<keyword evidence="9" id="KW-1185">Reference proteome</keyword>
<keyword evidence="4" id="KW-0804">Transcription</keyword>
<evidence type="ECO:0000256" key="4">
    <source>
        <dbReference type="ARBA" id="ARBA00023163"/>
    </source>
</evidence>
<dbReference type="PROSITE" id="PS00622">
    <property type="entry name" value="HTH_LUXR_1"/>
    <property type="match status" value="1"/>
</dbReference>
<dbReference type="InterPro" id="IPR039420">
    <property type="entry name" value="WalR-like"/>
</dbReference>
<dbReference type="InterPro" id="IPR016032">
    <property type="entry name" value="Sig_transdc_resp-reg_C-effctor"/>
</dbReference>
<dbReference type="CDD" id="cd06170">
    <property type="entry name" value="LuxR_C_like"/>
    <property type="match status" value="1"/>
</dbReference>
<dbReference type="CDD" id="cd17535">
    <property type="entry name" value="REC_NarL-like"/>
    <property type="match status" value="1"/>
</dbReference>
<dbReference type="PANTHER" id="PTHR43214">
    <property type="entry name" value="TWO-COMPONENT RESPONSE REGULATOR"/>
    <property type="match status" value="1"/>
</dbReference>
<dbReference type="Pfam" id="PF00072">
    <property type="entry name" value="Response_reg"/>
    <property type="match status" value="1"/>
</dbReference>
<dbReference type="Gene3D" id="3.40.50.2300">
    <property type="match status" value="1"/>
</dbReference>
<dbReference type="InterPro" id="IPR011006">
    <property type="entry name" value="CheY-like_superfamily"/>
</dbReference>
<accession>A0A7W8XFI5</accession>
<dbReference type="InterPro" id="IPR000792">
    <property type="entry name" value="Tscrpt_reg_LuxR_C"/>
</dbReference>
<name>A0A7W8XFI5_9HYPH</name>
<dbReference type="Pfam" id="PF00196">
    <property type="entry name" value="GerE"/>
    <property type="match status" value="1"/>
</dbReference>
<dbReference type="SMART" id="SM00448">
    <property type="entry name" value="REC"/>
    <property type="match status" value="1"/>
</dbReference>
<evidence type="ECO:0000313" key="8">
    <source>
        <dbReference type="EMBL" id="MBB5561528.1"/>
    </source>
</evidence>
<dbReference type="Proteomes" id="UP000528824">
    <property type="component" value="Unassembled WGS sequence"/>
</dbReference>
<keyword evidence="1 5" id="KW-0597">Phosphoprotein</keyword>
<gene>
    <name evidence="8" type="ORF">GGI59_003204</name>
</gene>
<feature type="modified residue" description="4-aspartylphosphate" evidence="5">
    <location>
        <position position="55"/>
    </location>
</feature>
<evidence type="ECO:0000313" key="9">
    <source>
        <dbReference type="Proteomes" id="UP000528824"/>
    </source>
</evidence>
<dbReference type="RefSeq" id="WP_183934547.1">
    <property type="nucleotide sequence ID" value="NZ_JACHBB010000006.1"/>
</dbReference>
<evidence type="ECO:0000256" key="5">
    <source>
        <dbReference type="PROSITE-ProRule" id="PRU00169"/>
    </source>
</evidence>
<sequence>MSASILVADDHDIARAGLITMIGGQDDFHVALDVGDGAEAVEAAALHKPDLALLDIRMPRMDGLAATREIRRVSPGTRVMIITMHDSLDYLEAAIEAGASGYLLKDASRDDILRTIRRVLEGDAFFDGPLVARLLKRAATKPQTNANSLETLTVREREVLSKVAEGLTNKEIGRALKISPGTVKIHVERIIAKLGAGDRTQAAVMAVRGGLVPTAREGQ</sequence>
<dbReference type="EMBL" id="JACHBC010000006">
    <property type="protein sequence ID" value="MBB5561528.1"/>
    <property type="molecule type" value="Genomic_DNA"/>
</dbReference>
<dbReference type="InterPro" id="IPR058245">
    <property type="entry name" value="NreC/VraR/RcsB-like_REC"/>
</dbReference>
<proteinExistence type="predicted"/>
<feature type="domain" description="Response regulatory" evidence="7">
    <location>
        <begin position="4"/>
        <end position="120"/>
    </location>
</feature>
<keyword evidence="3 8" id="KW-0238">DNA-binding</keyword>
<evidence type="ECO:0000259" key="6">
    <source>
        <dbReference type="PROSITE" id="PS50043"/>
    </source>
</evidence>
<dbReference type="SMART" id="SM00421">
    <property type="entry name" value="HTH_LUXR"/>
    <property type="match status" value="1"/>
</dbReference>
<dbReference type="SUPFAM" id="SSF46894">
    <property type="entry name" value="C-terminal effector domain of the bipartite response regulators"/>
    <property type="match status" value="1"/>
</dbReference>
<dbReference type="PRINTS" id="PR00038">
    <property type="entry name" value="HTHLUXR"/>
</dbReference>
<keyword evidence="2" id="KW-0805">Transcription regulation</keyword>
<dbReference type="GO" id="GO:0000160">
    <property type="term" value="P:phosphorelay signal transduction system"/>
    <property type="evidence" value="ECO:0007669"/>
    <property type="project" value="InterPro"/>
</dbReference>
<dbReference type="SUPFAM" id="SSF52172">
    <property type="entry name" value="CheY-like"/>
    <property type="match status" value="1"/>
</dbReference>
<dbReference type="PROSITE" id="PS50043">
    <property type="entry name" value="HTH_LUXR_2"/>
    <property type="match status" value="1"/>
</dbReference>
<dbReference type="GO" id="GO:0006355">
    <property type="term" value="P:regulation of DNA-templated transcription"/>
    <property type="evidence" value="ECO:0007669"/>
    <property type="project" value="InterPro"/>
</dbReference>
<feature type="domain" description="HTH luxR-type" evidence="6">
    <location>
        <begin position="145"/>
        <end position="210"/>
    </location>
</feature>
<organism evidence="8 9">
    <name type="scientific">Rhizobium lentis</name>
    <dbReference type="NCBI Taxonomy" id="1138194"/>
    <lineage>
        <taxon>Bacteria</taxon>
        <taxon>Pseudomonadati</taxon>
        <taxon>Pseudomonadota</taxon>
        <taxon>Alphaproteobacteria</taxon>
        <taxon>Hyphomicrobiales</taxon>
        <taxon>Rhizobiaceae</taxon>
        <taxon>Rhizobium/Agrobacterium group</taxon>
        <taxon>Rhizobium</taxon>
    </lineage>
</organism>
<reference evidence="8 9" key="1">
    <citation type="submission" date="2020-08" db="EMBL/GenBank/DDBJ databases">
        <title>Genomic Encyclopedia of Type Strains, Phase IV (KMG-V): Genome sequencing to study the core and pangenomes of soil and plant-associated prokaryotes.</title>
        <authorList>
            <person name="Whitman W."/>
        </authorList>
    </citation>
    <scope>NUCLEOTIDE SEQUENCE [LARGE SCALE GENOMIC DNA]</scope>
    <source>
        <strain evidence="8 9">SEMIA 4034</strain>
    </source>
</reference>